<evidence type="ECO:0008006" key="3">
    <source>
        <dbReference type="Google" id="ProtNLM"/>
    </source>
</evidence>
<evidence type="ECO:0000313" key="1">
    <source>
        <dbReference type="EMBL" id="OSX78897.1"/>
    </source>
</evidence>
<dbReference type="Proteomes" id="UP000218209">
    <property type="component" value="Unassembled WGS sequence"/>
</dbReference>
<sequence length="376" mass="42744">MQCAYPVAEAARLLAEDRWKPIGRNLAKIEMLLLDEISMVPADNLDVLYEIMRQARRPGSPPFVMYTFGDFLQLRPTTGKLAFTARCWRPVFGQGLLELTHVHRQAQPEFVAALQDARFGQCTPAVQKLMDECTVLECKVLQLMPRHEDVDAHNAKCLRRLCPSRRLDDFFAVDSVKLDPNRSRLLHEPDLRKVSIYSRDAALMDCVVPRRVQHCRGARFLLVCNIFLSLGLFHGSIGHLRDYDADGTPVLRFENHQVSPDTRAGTHGVRDAEEEWIEVFCPPVDFDARVLYHPGVAGVRRQVPFVLWWSITVHRSQSSTLSEAVLDVGQAFGAGMVLAAMSRVSDKENMHVRSFCGSRLFADPDAVRFYRESPRW</sequence>
<accession>A0A1X6PDE4</accession>
<dbReference type="PANTHER" id="PTHR47642:SF6">
    <property type="entry name" value="ATP-DEPENDENT DNA HELICASE"/>
    <property type="match status" value="1"/>
</dbReference>
<name>A0A1X6PDE4_PORUM</name>
<dbReference type="SUPFAM" id="SSF52540">
    <property type="entry name" value="P-loop containing nucleoside triphosphate hydrolases"/>
    <property type="match status" value="1"/>
</dbReference>
<proteinExistence type="predicted"/>
<dbReference type="PANTHER" id="PTHR47642">
    <property type="entry name" value="ATP-DEPENDENT DNA HELICASE"/>
    <property type="match status" value="1"/>
</dbReference>
<dbReference type="EMBL" id="KV918802">
    <property type="protein sequence ID" value="OSX78897.1"/>
    <property type="molecule type" value="Genomic_DNA"/>
</dbReference>
<dbReference type="AlphaFoldDB" id="A0A1X6PDE4"/>
<organism evidence="1 2">
    <name type="scientific">Porphyra umbilicalis</name>
    <name type="common">Purple laver</name>
    <name type="synonym">Red alga</name>
    <dbReference type="NCBI Taxonomy" id="2786"/>
    <lineage>
        <taxon>Eukaryota</taxon>
        <taxon>Rhodophyta</taxon>
        <taxon>Bangiophyceae</taxon>
        <taxon>Bangiales</taxon>
        <taxon>Bangiaceae</taxon>
        <taxon>Porphyra</taxon>
    </lineage>
</organism>
<dbReference type="InterPro" id="IPR027417">
    <property type="entry name" value="P-loop_NTPase"/>
</dbReference>
<protein>
    <recommendedName>
        <fullName evidence="3">ATP-dependent DNA helicase</fullName>
    </recommendedName>
</protein>
<reference evidence="1 2" key="1">
    <citation type="submission" date="2017-03" db="EMBL/GenBank/DDBJ databases">
        <title>WGS assembly of Porphyra umbilicalis.</title>
        <authorList>
            <person name="Brawley S.H."/>
            <person name="Blouin N.A."/>
            <person name="Ficko-Blean E."/>
            <person name="Wheeler G.L."/>
            <person name="Lohr M."/>
            <person name="Goodson H.V."/>
            <person name="Jenkins J.W."/>
            <person name="Blaby-Haas C.E."/>
            <person name="Helliwell K.E."/>
            <person name="Chan C."/>
            <person name="Marriage T."/>
            <person name="Bhattacharya D."/>
            <person name="Klein A.S."/>
            <person name="Badis Y."/>
            <person name="Brodie J."/>
            <person name="Cao Y."/>
            <person name="Collen J."/>
            <person name="Dittami S.M."/>
            <person name="Gachon C.M."/>
            <person name="Green B.R."/>
            <person name="Karpowicz S."/>
            <person name="Kim J.W."/>
            <person name="Kudahl U."/>
            <person name="Lin S."/>
            <person name="Michel G."/>
            <person name="Mittag M."/>
            <person name="Olson B.J."/>
            <person name="Pangilinan J."/>
            <person name="Peng Y."/>
            <person name="Qiu H."/>
            <person name="Shu S."/>
            <person name="Singer J.T."/>
            <person name="Smith A.G."/>
            <person name="Sprecher B.N."/>
            <person name="Wagner V."/>
            <person name="Wang W."/>
            <person name="Wang Z.-Y."/>
            <person name="Yan J."/>
            <person name="Yarish C."/>
            <person name="Zoeuner-Riek S."/>
            <person name="Zhuang Y."/>
            <person name="Zou Y."/>
            <person name="Lindquist E.A."/>
            <person name="Grimwood J."/>
            <person name="Barry K."/>
            <person name="Rokhsar D.S."/>
            <person name="Schmutz J."/>
            <person name="Stiller J.W."/>
            <person name="Grossman A.R."/>
            <person name="Prochnik S.E."/>
        </authorList>
    </citation>
    <scope>NUCLEOTIDE SEQUENCE [LARGE SCALE GENOMIC DNA]</scope>
    <source>
        <strain evidence="1">4086291</strain>
    </source>
</reference>
<keyword evidence="2" id="KW-1185">Reference proteome</keyword>
<dbReference type="InterPro" id="IPR051055">
    <property type="entry name" value="PIF1_helicase"/>
</dbReference>
<evidence type="ECO:0000313" key="2">
    <source>
        <dbReference type="Proteomes" id="UP000218209"/>
    </source>
</evidence>
<dbReference type="OrthoDB" id="416437at2759"/>
<gene>
    <name evidence="1" type="ORF">BU14_0095s0013</name>
</gene>
<dbReference type="Gene3D" id="3.40.50.300">
    <property type="entry name" value="P-loop containing nucleotide triphosphate hydrolases"/>
    <property type="match status" value="1"/>
</dbReference>